<evidence type="ECO:0000313" key="3">
    <source>
        <dbReference type="Proteomes" id="UP000887572"/>
    </source>
</evidence>
<feature type="domain" description="DUF8206" evidence="2">
    <location>
        <begin position="887"/>
        <end position="964"/>
    </location>
</feature>
<feature type="compositionally biased region" description="Polar residues" evidence="1">
    <location>
        <begin position="31"/>
        <end position="71"/>
    </location>
</feature>
<dbReference type="PANTHER" id="PTHR32046:SF11">
    <property type="entry name" value="IMMUNE-ASSOCIATED NUCLEOTIDE-BINDING PROTEIN 10-LIKE"/>
    <property type="match status" value="1"/>
</dbReference>
<feature type="region of interest" description="Disordered" evidence="1">
    <location>
        <begin position="1"/>
        <end position="71"/>
    </location>
</feature>
<reference evidence="4" key="1">
    <citation type="submission" date="2022-11" db="UniProtKB">
        <authorList>
            <consortium name="WormBaseParasite"/>
        </authorList>
    </citation>
    <scope>IDENTIFICATION</scope>
</reference>
<proteinExistence type="predicted"/>
<evidence type="ECO:0000259" key="2">
    <source>
        <dbReference type="Pfam" id="PF26633"/>
    </source>
</evidence>
<keyword evidence="3" id="KW-1185">Reference proteome</keyword>
<dbReference type="Gene3D" id="2.160.20.80">
    <property type="entry name" value="E3 ubiquitin-protein ligase SopA"/>
    <property type="match status" value="1"/>
</dbReference>
<dbReference type="SUPFAM" id="SSF141571">
    <property type="entry name" value="Pentapeptide repeat-like"/>
    <property type="match status" value="1"/>
</dbReference>
<protein>
    <recommendedName>
        <fullName evidence="2">DUF8206 domain-containing protein</fullName>
    </recommendedName>
</protein>
<dbReference type="Pfam" id="PF26633">
    <property type="entry name" value="DUF8206"/>
    <property type="match status" value="1"/>
</dbReference>
<sequence length="1390" mass="154315">MSGGCSAGNEVSGTEVSGTEVSGTEVFGTEVSGTEVSGTEVSGTEVSGTEVSGTEVSGTEVSGTEVSGTEVSGTEVFGTEVSGTEVSGTEVSGTEVSGTEVSGTEVSGTEVSGTEVFGTEVSGTEVSGNEVSGTEVSGTEVSGTEVSGTEVSGTEVSGTEVSGTEVSGTEVFGTEVSGTEVSGTEVSGTEVSGTEVSGTEVSGTEVFGTEVSGTEVSGTEVSGTEVFGTEVSGTEVSHNWDEVSMGGQQNANKEGGQRWDDDDVPLRGQQNANKEGGQRWDDDDVPLRGQQNANKEDVSMGGQQNANKEGGQRWDDDDVPLRGQQNANKEGGQRWDDDDVPLRGQQNANKEGGQRWDDDDVPLRGQQNANKEGGQRWDDDDVPLRGQQNANKEDVSMGGQQNANKEGGQRWDDDDVPLRGQQNANKDCEPIDRFLLSGNGHLGNLYNVLSDNFITSNDLGFLRKKFINTRSPTEQSLPSHGNEIIVIDHFDRLEERTKMLGTEQKLSVMSRLARLDDVCPLGQFLWAASQQGGQNNSFGIIQTSPKMTISLKLDEPKVRNFVLQQNPPEDATHFVGSTCFGSLVAAIVTFDQQTFGMEKFVKMAKKLAQKHIRGYPMTPPEIDTLNSLNSSVRVSVFVDPSIGSGGTDLEFLHGLDVFVESTKKIGFSQRLGHPISFSLIPLYAIDGDKLPTSITPIEDYGLVERIKSCAQSLEHFESAFRKSDQSLNKHAFILNVHQFDEIKRIFQQFEEDKAAIDDMLQNCVINLRMGQDGEEAERSTGELERAVEQFLGEGRKMLGHCDQMLEQELQRMLKNMSPPLEPHRIWETVSLNKAHRTIVDLTYPLASISQKIQDNLLRIKEHEEAISKGEQELNTGPTFDTVQFVPLDHPRNVCTSARCTEVKKTAAREIKLYTQHCHAHCDDVENVIPENMPDESLKKCRAFQGQDKCRECGCDWSVHMHYRFDQVVVTNELDEAKRLLVADKQNTLSKLESYRLKMLNERELIYSKAALFCSFLKMWALKPYNDSMEEYILLSIQDGERFVAESDREADRKLQMEKLKELREWLSLYNDRKKLIDTANATISAGPKVIKAEDVTECFEELCKLPIFGPSIKQMYEVEQKTREDNAKEYKEEEARTGFMPKPSRNKIPGNRVEQYLEQCLNELERQSPINFFDKSRRMLGPGSVFNFVQPSHAQPPQQPQQQQFESFTFHSSSTSHYSNRGEQYLNELEQQSLLNFCARKQRENELLIEQERIEQQKLWQQQQYYAQPHSSNANPWQCKGSLVETGEKLHGQSRYGANTSQLASGSAGFRQLPESTSIDSFCRRIPLTAVYNRVWPSSAQPPQQQQFESFSSFGSSSTSRSNNNRFNGRTPSNGNQNQSRFGHRPMERQ</sequence>
<dbReference type="WBParaSite" id="Gr19_v10_g16443.t1">
    <property type="protein sequence ID" value="Gr19_v10_g16443.t1"/>
    <property type="gene ID" value="Gr19_v10_g16443"/>
</dbReference>
<evidence type="ECO:0000313" key="4">
    <source>
        <dbReference type="WBParaSite" id="Gr19_v10_g16443.t1"/>
    </source>
</evidence>
<feature type="compositionally biased region" description="Polar residues" evidence="1">
    <location>
        <begin position="9"/>
        <end position="22"/>
    </location>
</feature>
<evidence type="ECO:0000256" key="1">
    <source>
        <dbReference type="SAM" id="MobiDB-lite"/>
    </source>
</evidence>
<feature type="region of interest" description="Disordered" evidence="1">
    <location>
        <begin position="1339"/>
        <end position="1390"/>
    </location>
</feature>
<feature type="region of interest" description="Disordered" evidence="1">
    <location>
        <begin position="83"/>
        <end position="111"/>
    </location>
</feature>
<name>A0A914HF98_GLORO</name>
<feature type="region of interest" description="Disordered" evidence="1">
    <location>
        <begin position="226"/>
        <end position="425"/>
    </location>
</feature>
<feature type="region of interest" description="Disordered" evidence="1">
    <location>
        <begin position="1129"/>
        <end position="1148"/>
    </location>
</feature>
<organism evidence="3 4">
    <name type="scientific">Globodera rostochiensis</name>
    <name type="common">Golden nematode worm</name>
    <name type="synonym">Heterodera rostochiensis</name>
    <dbReference type="NCBI Taxonomy" id="31243"/>
    <lineage>
        <taxon>Eukaryota</taxon>
        <taxon>Metazoa</taxon>
        <taxon>Ecdysozoa</taxon>
        <taxon>Nematoda</taxon>
        <taxon>Chromadorea</taxon>
        <taxon>Rhabditida</taxon>
        <taxon>Tylenchina</taxon>
        <taxon>Tylenchomorpha</taxon>
        <taxon>Tylenchoidea</taxon>
        <taxon>Heteroderidae</taxon>
        <taxon>Heteroderinae</taxon>
        <taxon>Globodera</taxon>
    </lineage>
</organism>
<feature type="region of interest" description="Disordered" evidence="1">
    <location>
        <begin position="124"/>
        <end position="161"/>
    </location>
</feature>
<feature type="compositionally biased region" description="Low complexity" evidence="1">
    <location>
        <begin position="1339"/>
        <end position="1362"/>
    </location>
</feature>
<dbReference type="PANTHER" id="PTHR32046">
    <property type="entry name" value="G DOMAIN-CONTAINING PROTEIN"/>
    <property type="match status" value="1"/>
</dbReference>
<accession>A0A914HF98</accession>
<feature type="compositionally biased region" description="Polar residues" evidence="1">
    <location>
        <begin position="1363"/>
        <end position="1381"/>
    </location>
</feature>
<dbReference type="InterPro" id="IPR058519">
    <property type="entry name" value="DUF8206"/>
</dbReference>
<dbReference type="Proteomes" id="UP000887572">
    <property type="component" value="Unplaced"/>
</dbReference>